<keyword evidence="2" id="KW-1185">Reference proteome</keyword>
<proteinExistence type="predicted"/>
<dbReference type="AlphaFoldDB" id="A0ABD3BWS6"/>
<reference evidence="2" key="1">
    <citation type="journal article" date="2024" name="IScience">
        <title>Strigolactones Initiate the Formation of Haustorium-like Structures in Castilleja.</title>
        <authorList>
            <person name="Buerger M."/>
            <person name="Peterson D."/>
            <person name="Chory J."/>
        </authorList>
    </citation>
    <scope>NUCLEOTIDE SEQUENCE [LARGE SCALE GENOMIC DNA]</scope>
</reference>
<protein>
    <submittedName>
        <fullName evidence="1">Uncharacterized protein</fullName>
    </submittedName>
</protein>
<evidence type="ECO:0000313" key="1">
    <source>
        <dbReference type="EMBL" id="KAL3621712.1"/>
    </source>
</evidence>
<evidence type="ECO:0000313" key="2">
    <source>
        <dbReference type="Proteomes" id="UP001632038"/>
    </source>
</evidence>
<comment type="caution">
    <text evidence="1">The sequence shown here is derived from an EMBL/GenBank/DDBJ whole genome shotgun (WGS) entry which is preliminary data.</text>
</comment>
<accession>A0ABD3BWS6</accession>
<sequence length="148" mass="16216">MAPRQPPPAKAPIAVLYASPPQTRPHRFSAATDPHHPPSWRRRRHGMNAVVNGEVKIREKSSKFPLTAWEVTVASGVVLDFFLGLVGLYLTMPASDYNFLKLPRTLQDLQILRWDGGVGLKAAEGLEGDGAPAMAGFYFPPVKKTAQT</sequence>
<organism evidence="1 2">
    <name type="scientific">Castilleja foliolosa</name>
    <dbReference type="NCBI Taxonomy" id="1961234"/>
    <lineage>
        <taxon>Eukaryota</taxon>
        <taxon>Viridiplantae</taxon>
        <taxon>Streptophyta</taxon>
        <taxon>Embryophyta</taxon>
        <taxon>Tracheophyta</taxon>
        <taxon>Spermatophyta</taxon>
        <taxon>Magnoliopsida</taxon>
        <taxon>eudicotyledons</taxon>
        <taxon>Gunneridae</taxon>
        <taxon>Pentapetalae</taxon>
        <taxon>asterids</taxon>
        <taxon>lamiids</taxon>
        <taxon>Lamiales</taxon>
        <taxon>Orobanchaceae</taxon>
        <taxon>Pedicularideae</taxon>
        <taxon>Castillejinae</taxon>
        <taxon>Castilleja</taxon>
    </lineage>
</organism>
<dbReference type="EMBL" id="JAVIJP010000063">
    <property type="protein sequence ID" value="KAL3621712.1"/>
    <property type="molecule type" value="Genomic_DNA"/>
</dbReference>
<name>A0ABD3BWS6_9LAMI</name>
<gene>
    <name evidence="1" type="ORF">CASFOL_034372</name>
</gene>
<dbReference type="Proteomes" id="UP001632038">
    <property type="component" value="Unassembled WGS sequence"/>
</dbReference>